<dbReference type="EMBL" id="CP003470">
    <property type="protein sequence ID" value="AGG89154.1"/>
    <property type="molecule type" value="Genomic_DNA"/>
</dbReference>
<dbReference type="OrthoDB" id="9982756at2"/>
<dbReference type="HOGENOM" id="CLU_1119471_0_0_6"/>
<sequence length="248" mass="26560">MVPTEPRAILHTARTFARDHLVPCARDLLTWRTTGVLPAGRLRDLGEIFRPLSDHDALQLAERAVERAALEYVVAGVASPPSTLPATPHPIDPEGAGRAGRVADQQLARSRPEPGDPASARLPAPTLHRVDWNVQRITLAAATLALVQRLSNDRWQLQSPEGAALAEPSFAAPKEALRYFNGPLALAEGISGAWHYHLSRAPKAVLALCGARTMATAVPLAAWGTRSHLNERYCARCAALGGLAEAKA</sequence>
<gene>
    <name evidence="2" type="ORF">R2APBS1_2031</name>
</gene>
<dbReference type="STRING" id="666685.R2APBS1_2031"/>
<evidence type="ECO:0000313" key="2">
    <source>
        <dbReference type="EMBL" id="AGG89154.1"/>
    </source>
</evidence>
<evidence type="ECO:0000313" key="3">
    <source>
        <dbReference type="Proteomes" id="UP000011859"/>
    </source>
</evidence>
<accession>M4NEG5</accession>
<dbReference type="RefSeq" id="WP_015447879.1">
    <property type="nucleotide sequence ID" value="NC_020541.1"/>
</dbReference>
<dbReference type="Proteomes" id="UP000011859">
    <property type="component" value="Chromosome"/>
</dbReference>
<evidence type="ECO:0000256" key="1">
    <source>
        <dbReference type="SAM" id="MobiDB-lite"/>
    </source>
</evidence>
<reference evidence="2 3" key="1">
    <citation type="submission" date="2012-04" db="EMBL/GenBank/DDBJ databases">
        <title>Complete genome of Rhodanobacter sp. 2APBS1.</title>
        <authorList>
            <consortium name="US DOE Joint Genome Institute"/>
            <person name="Huntemann M."/>
            <person name="Wei C.-L."/>
            <person name="Han J."/>
            <person name="Detter J.C."/>
            <person name="Han C."/>
            <person name="Tapia R."/>
            <person name="Munk A.C.C."/>
            <person name="Chen A."/>
            <person name="Krypides N."/>
            <person name="Mavromatis K."/>
            <person name="Markowitz V."/>
            <person name="Szeto E."/>
            <person name="Ivanova N."/>
            <person name="Mikhailova N."/>
            <person name="Ovchinnikova G."/>
            <person name="Pagani I."/>
            <person name="Pati A."/>
            <person name="Goodwin L."/>
            <person name="Peters L."/>
            <person name="Pitluck S."/>
            <person name="Woyke T."/>
            <person name="Prakash O."/>
            <person name="Elkins J."/>
            <person name="Brown S."/>
            <person name="Palumbo A."/>
            <person name="Hemme C."/>
            <person name="Zhou J."/>
            <person name="Watson D."/>
            <person name="Jardine P."/>
            <person name="Kostka J."/>
            <person name="Green S."/>
        </authorList>
    </citation>
    <scope>NUCLEOTIDE SEQUENCE [LARGE SCALE GENOMIC DNA]</scope>
    <source>
        <strain evidence="2 3">2APBS1</strain>
    </source>
</reference>
<keyword evidence="3" id="KW-1185">Reference proteome</keyword>
<name>M4NEG5_9GAMM</name>
<dbReference type="KEGG" id="rhd:R2APBS1_2031"/>
<proteinExistence type="predicted"/>
<protein>
    <submittedName>
        <fullName evidence="2">Uncharacterized protein</fullName>
    </submittedName>
</protein>
<dbReference type="AlphaFoldDB" id="M4NEG5"/>
<organism evidence="2 3">
    <name type="scientific">Rhodanobacter denitrificans</name>
    <dbReference type="NCBI Taxonomy" id="666685"/>
    <lineage>
        <taxon>Bacteria</taxon>
        <taxon>Pseudomonadati</taxon>
        <taxon>Pseudomonadota</taxon>
        <taxon>Gammaproteobacteria</taxon>
        <taxon>Lysobacterales</taxon>
        <taxon>Rhodanobacteraceae</taxon>
        <taxon>Rhodanobacter</taxon>
    </lineage>
</organism>
<feature type="region of interest" description="Disordered" evidence="1">
    <location>
        <begin position="79"/>
        <end position="123"/>
    </location>
</feature>
<dbReference type="eggNOG" id="ENOG502ZDZS">
    <property type="taxonomic scope" value="Bacteria"/>
</dbReference>